<evidence type="ECO:0000256" key="1">
    <source>
        <dbReference type="SAM" id="MobiDB-lite"/>
    </source>
</evidence>
<dbReference type="Proteomes" id="UP000326837">
    <property type="component" value="Chromosome"/>
</dbReference>
<dbReference type="Gene3D" id="2.130.10.10">
    <property type="entry name" value="YVTN repeat-like/Quinoprotein amine dehydrogenase"/>
    <property type="match status" value="2"/>
</dbReference>
<organism evidence="2 3">
    <name type="scientific">Lacipirellula parvula</name>
    <dbReference type="NCBI Taxonomy" id="2650471"/>
    <lineage>
        <taxon>Bacteria</taxon>
        <taxon>Pseudomonadati</taxon>
        <taxon>Planctomycetota</taxon>
        <taxon>Planctomycetia</taxon>
        <taxon>Pirellulales</taxon>
        <taxon>Lacipirellulaceae</taxon>
        <taxon>Lacipirellula</taxon>
    </lineage>
</organism>
<dbReference type="SUPFAM" id="SSF82171">
    <property type="entry name" value="DPP6 N-terminal domain-like"/>
    <property type="match status" value="1"/>
</dbReference>
<sequence length="813" mass="89277">MSSKKIAAIVSAVLLSIVLAYLQEVYVSRSLRNSWAPQEAKPAPGGNRGRQANNSPAPPARDNSPRFDAWDADHLPLMKSSYSAAPINRNLLLGSVEKIEGLDVQRLDFQLPRLHLCAWSSDGKTLYVADEDGVLRIDATTWQATHRLDLSSANAPIKGVALTSEGVVVAMRAVNADNWEMPTPNGQRMIRIDPRTGRPPETRSFRLLVVADPDNLQVVRQFIGPSSKLAGAPNSPVVCVSEVDEPAKLVDLRTGEVLDQSQGRANETDAYVPQITGFDDVMMSPDGAKLYYTASRNGVFETDVSAGTFGPTRELEPSADMMSNVPFEHQLLRLSHDGRHLAVNVGDSLHEGGYSIIDTAGDGRDVEHHLIATRSTAFAFAGPANRRVANSNVMEGINANDLQWVDYDLVILSEYGKPSELRQLSKAGTLAEATMLGVPTADYVLMDSGHEPTVLVKLPAGASTKKIARRPTALRGESPDEPRRFAVRKSENSWGPPPLLTVAALPGSSISLSEHGDWLYLVSRDGVLSAFNTTTLEEIRRVQLGSPPSGGRFTLYPTASGLLVEHGAPNSYVLLNYETLDGEAVLELPRGLIATDQGSNLIVVTNMGPGSKALEAYDVRSGELVTRLTPIQLDALEPAAADDMPYMDRPIRELKFVEQGKWFTCRYRFWHLFSVTDSEMSHKATLVAPDDSSGPIQGSIHPIPERDICYVQKYNLEVHEFPSLEDTKRTVALDRKDEIVMYDAEGRIYCRRQDSLLMRVYDMEGKVVRWGEAVEGKNYPIEQAIPMHGRPERVFVLVDGSLYCVDLVPYAPK</sequence>
<dbReference type="InterPro" id="IPR015943">
    <property type="entry name" value="WD40/YVTN_repeat-like_dom_sf"/>
</dbReference>
<dbReference type="AlphaFoldDB" id="A0A5K7X3E9"/>
<dbReference type="EMBL" id="AP021861">
    <property type="protein sequence ID" value="BBO30895.1"/>
    <property type="molecule type" value="Genomic_DNA"/>
</dbReference>
<dbReference type="KEGG" id="lpav:PLANPX_0507"/>
<dbReference type="RefSeq" id="WP_152097144.1">
    <property type="nucleotide sequence ID" value="NZ_AP021861.1"/>
</dbReference>
<keyword evidence="3" id="KW-1185">Reference proteome</keyword>
<accession>A0A5K7X3E9</accession>
<reference evidence="3" key="1">
    <citation type="submission" date="2019-10" db="EMBL/GenBank/DDBJ databases">
        <title>Lacipirellula parvula gen. nov., sp. nov., representing a lineage of planctomycetes widespread in freshwater anoxic habitats, and description of the family Lacipirellulaceae.</title>
        <authorList>
            <person name="Dedysh S.N."/>
            <person name="Kulichevskaya I.S."/>
            <person name="Beletsky A.V."/>
            <person name="Rakitin A.L."/>
            <person name="Mardanov A.V."/>
            <person name="Ivanova A.A."/>
            <person name="Saltykova V.X."/>
            <person name="Rijpstra W.I.C."/>
            <person name="Sinninghe Damste J.S."/>
            <person name="Ravin N.V."/>
        </authorList>
    </citation>
    <scope>NUCLEOTIDE SEQUENCE [LARGE SCALE GENOMIC DNA]</scope>
    <source>
        <strain evidence="3">PX69</strain>
    </source>
</reference>
<evidence type="ECO:0000313" key="2">
    <source>
        <dbReference type="EMBL" id="BBO30895.1"/>
    </source>
</evidence>
<protein>
    <submittedName>
        <fullName evidence="2">Uncharacterized protein</fullName>
    </submittedName>
</protein>
<proteinExistence type="predicted"/>
<gene>
    <name evidence="2" type="ORF">PLANPX_0507</name>
</gene>
<feature type="region of interest" description="Disordered" evidence="1">
    <location>
        <begin position="472"/>
        <end position="492"/>
    </location>
</feature>
<feature type="region of interest" description="Disordered" evidence="1">
    <location>
        <begin position="36"/>
        <end position="66"/>
    </location>
</feature>
<evidence type="ECO:0000313" key="3">
    <source>
        <dbReference type="Proteomes" id="UP000326837"/>
    </source>
</evidence>
<feature type="compositionally biased region" description="Basic and acidic residues" evidence="1">
    <location>
        <begin position="477"/>
        <end position="491"/>
    </location>
</feature>
<name>A0A5K7X3E9_9BACT</name>